<feature type="short sequence motif" description="GXGXXG" evidence="2">
    <location>
        <begin position="10"/>
        <end position="15"/>
    </location>
</feature>
<gene>
    <name evidence="4" type="ordered locus">ROP_71080</name>
</gene>
<evidence type="ECO:0000256" key="1">
    <source>
        <dbReference type="ARBA" id="ARBA00023098"/>
    </source>
</evidence>
<dbReference type="KEGG" id="rop:ROP_71080"/>
<dbReference type="GO" id="GO:0016787">
    <property type="term" value="F:hydrolase activity"/>
    <property type="evidence" value="ECO:0007669"/>
    <property type="project" value="UniProtKB-UniRule"/>
</dbReference>
<feature type="active site" description="Nucleophile" evidence="2">
    <location>
        <position position="47"/>
    </location>
</feature>
<name>C1B5U4_RHOOB</name>
<sequence length="287" mass="29207">MEDLALVLAGGGVAGIAWELGFLLGVQDESEHVARALLDSTHLVGTSAGATVAAQISSGVGLSDLFHTQLAAETTEIDPGVDLEQLMAVFAEGLGDEDASPGERLRRIGAAALRATTVSEETRRAVIESRLPSHEWPERALSITAIDASTGELVVFQQGHGVSLVDAVAASCAVPGIWPPVTIDGRKFMDGGVESAANAFLAGVCGRVVVLVPAPEPGPYLLGGSLLTEITSMTGSDVLPVFADAAAVGAFGTNPLAPSTRAPAALAGRDQGRRAAAQLGEFLGVVP</sequence>
<dbReference type="PROSITE" id="PS51635">
    <property type="entry name" value="PNPLA"/>
    <property type="match status" value="1"/>
</dbReference>
<dbReference type="InterPro" id="IPR002641">
    <property type="entry name" value="PNPLA_dom"/>
</dbReference>
<keyword evidence="2" id="KW-0442">Lipid degradation</keyword>
<dbReference type="InterPro" id="IPR016035">
    <property type="entry name" value="Acyl_Trfase/lysoPLipase"/>
</dbReference>
<evidence type="ECO:0000259" key="3">
    <source>
        <dbReference type="PROSITE" id="PS51635"/>
    </source>
</evidence>
<feature type="active site" description="Proton acceptor" evidence="2">
    <location>
        <position position="190"/>
    </location>
</feature>
<dbReference type="HOGENOM" id="CLU_055284_1_0_11"/>
<protein>
    <recommendedName>
        <fullName evidence="3">PNPLA domain-containing protein</fullName>
    </recommendedName>
</protein>
<feature type="domain" description="PNPLA" evidence="3">
    <location>
        <begin position="6"/>
        <end position="204"/>
    </location>
</feature>
<dbReference type="Proteomes" id="UP000002212">
    <property type="component" value="Chromosome"/>
</dbReference>
<organism evidence="4 5">
    <name type="scientific">Rhodococcus opacus (strain B4)</name>
    <dbReference type="NCBI Taxonomy" id="632772"/>
    <lineage>
        <taxon>Bacteria</taxon>
        <taxon>Bacillati</taxon>
        <taxon>Actinomycetota</taxon>
        <taxon>Actinomycetes</taxon>
        <taxon>Mycobacteriales</taxon>
        <taxon>Nocardiaceae</taxon>
        <taxon>Rhodococcus</taxon>
    </lineage>
</organism>
<evidence type="ECO:0000313" key="4">
    <source>
        <dbReference type="EMBL" id="BAH55355.1"/>
    </source>
</evidence>
<keyword evidence="1 2" id="KW-0443">Lipid metabolism</keyword>
<reference evidence="4 5" key="1">
    <citation type="submission" date="2009-03" db="EMBL/GenBank/DDBJ databases">
        <title>Comparison of the complete genome sequences of Rhodococcus erythropolis PR4 and Rhodococcus opacus B4.</title>
        <authorList>
            <person name="Takarada H."/>
            <person name="Sekine M."/>
            <person name="Hosoyama A."/>
            <person name="Yamada R."/>
            <person name="Fujisawa T."/>
            <person name="Omata S."/>
            <person name="Shimizu A."/>
            <person name="Tsukatani N."/>
            <person name="Tanikawa S."/>
            <person name="Fujita N."/>
            <person name="Harayama S."/>
        </authorList>
    </citation>
    <scope>NUCLEOTIDE SEQUENCE [LARGE SCALE GENOMIC DNA]</scope>
    <source>
        <strain evidence="4 5">B4</strain>
    </source>
</reference>
<evidence type="ECO:0000313" key="5">
    <source>
        <dbReference type="Proteomes" id="UP000002212"/>
    </source>
</evidence>
<feature type="short sequence motif" description="DGA/G" evidence="2">
    <location>
        <begin position="190"/>
        <end position="192"/>
    </location>
</feature>
<dbReference type="EMBL" id="AP011115">
    <property type="protein sequence ID" value="BAH55355.1"/>
    <property type="molecule type" value="Genomic_DNA"/>
</dbReference>
<dbReference type="Gene3D" id="3.40.1090.10">
    <property type="entry name" value="Cytosolic phospholipase A2 catalytic domain"/>
    <property type="match status" value="2"/>
</dbReference>
<dbReference type="STRING" id="632772.ROP_71080"/>
<dbReference type="Pfam" id="PF01734">
    <property type="entry name" value="Patatin"/>
    <property type="match status" value="1"/>
</dbReference>
<dbReference type="RefSeq" id="WP_015890776.1">
    <property type="nucleotide sequence ID" value="NC_012522.1"/>
</dbReference>
<dbReference type="SUPFAM" id="SSF52151">
    <property type="entry name" value="FabD/lysophospholipase-like"/>
    <property type="match status" value="1"/>
</dbReference>
<accession>C1B5U4</accession>
<evidence type="ECO:0000256" key="2">
    <source>
        <dbReference type="PROSITE-ProRule" id="PRU01161"/>
    </source>
</evidence>
<proteinExistence type="predicted"/>
<dbReference type="AlphaFoldDB" id="C1B5U4"/>
<dbReference type="OrthoDB" id="2339873at2"/>
<dbReference type="PATRIC" id="fig|632772.20.peg.7415"/>
<keyword evidence="2" id="KW-0378">Hydrolase</keyword>
<feature type="short sequence motif" description="GXSXG" evidence="2">
    <location>
        <begin position="45"/>
        <end position="49"/>
    </location>
</feature>
<dbReference type="GO" id="GO:0016042">
    <property type="term" value="P:lipid catabolic process"/>
    <property type="evidence" value="ECO:0007669"/>
    <property type="project" value="UniProtKB-UniRule"/>
</dbReference>